<comment type="similarity">
    <text evidence="9">Belongs to the TatB family.</text>
</comment>
<keyword evidence="3 9" id="KW-1003">Cell membrane</keyword>
<sequence length="132" mass="15357">MFNVSFGEIFAFSVIALIVLGPEKFPQALRQVMLKYRNFKSLMNKVQQDIEEELELAELKQFMQQELQRIKDNEAQLQASLLEMQAKIDQQQHELNIQVQKKQTYLYEPISSNITVPFRQASPVSPEVKKAV</sequence>
<accession>A0A7Y2RD34</accession>
<evidence type="ECO:0000256" key="2">
    <source>
        <dbReference type="ARBA" id="ARBA00022448"/>
    </source>
</evidence>
<evidence type="ECO:0000256" key="7">
    <source>
        <dbReference type="ARBA" id="ARBA00023010"/>
    </source>
</evidence>
<keyword evidence="5 9" id="KW-0653">Protein transport</keyword>
<keyword evidence="8 9" id="KW-0472">Membrane</keyword>
<dbReference type="PANTHER" id="PTHR33162:SF1">
    <property type="entry name" value="SEC-INDEPENDENT PROTEIN TRANSLOCASE PROTEIN TATA, CHLOROPLASTIC"/>
    <property type="match status" value="1"/>
</dbReference>
<evidence type="ECO:0000313" key="12">
    <source>
        <dbReference type="Proteomes" id="UP000569202"/>
    </source>
</evidence>
<keyword evidence="7 9" id="KW-0811">Translocation</keyword>
<evidence type="ECO:0000313" key="11">
    <source>
        <dbReference type="EMBL" id="NNH76467.1"/>
    </source>
</evidence>
<dbReference type="PRINTS" id="PR01506">
    <property type="entry name" value="TATBPROTEIN"/>
</dbReference>
<dbReference type="HAMAP" id="MF_00237">
    <property type="entry name" value="TatB"/>
    <property type="match status" value="1"/>
</dbReference>
<dbReference type="NCBIfam" id="TIGR01410">
    <property type="entry name" value="tatB"/>
    <property type="match status" value="1"/>
</dbReference>
<proteinExistence type="inferred from homology"/>
<evidence type="ECO:0000256" key="9">
    <source>
        <dbReference type="HAMAP-Rule" id="MF_00237"/>
    </source>
</evidence>
<evidence type="ECO:0000256" key="3">
    <source>
        <dbReference type="ARBA" id="ARBA00022475"/>
    </source>
</evidence>
<dbReference type="GO" id="GO:0033281">
    <property type="term" value="C:TAT protein transport complex"/>
    <property type="evidence" value="ECO:0007669"/>
    <property type="project" value="UniProtKB-UniRule"/>
</dbReference>
<name>A0A7Y2RD34_9GAMM</name>
<dbReference type="GO" id="GO:0043953">
    <property type="term" value="P:protein transport by the Tat complex"/>
    <property type="evidence" value="ECO:0007669"/>
    <property type="project" value="UniProtKB-UniRule"/>
</dbReference>
<protein>
    <recommendedName>
        <fullName evidence="9">Sec-independent protein translocase protein TatB</fullName>
    </recommendedName>
</protein>
<keyword evidence="6 9" id="KW-1133">Transmembrane helix</keyword>
<dbReference type="PANTHER" id="PTHR33162">
    <property type="entry name" value="SEC-INDEPENDENT PROTEIN TRANSLOCASE PROTEIN TATA, CHLOROPLASTIC"/>
    <property type="match status" value="1"/>
</dbReference>
<evidence type="ECO:0000256" key="5">
    <source>
        <dbReference type="ARBA" id="ARBA00022927"/>
    </source>
</evidence>
<dbReference type="GO" id="GO:0008320">
    <property type="term" value="F:protein transmembrane transporter activity"/>
    <property type="evidence" value="ECO:0007669"/>
    <property type="project" value="UniProtKB-UniRule"/>
</dbReference>
<dbReference type="InterPro" id="IPR003369">
    <property type="entry name" value="TatA/B/E"/>
</dbReference>
<organism evidence="11 12">
    <name type="scientific">Acinetobacter terrae</name>
    <dbReference type="NCBI Taxonomy" id="2731247"/>
    <lineage>
        <taxon>Bacteria</taxon>
        <taxon>Pseudomonadati</taxon>
        <taxon>Pseudomonadota</taxon>
        <taxon>Gammaproteobacteria</taxon>
        <taxon>Moraxellales</taxon>
        <taxon>Moraxellaceae</taxon>
        <taxon>Acinetobacter</taxon>
        <taxon>Acinetobacter Taxon 24</taxon>
    </lineage>
</organism>
<keyword evidence="10" id="KW-0175">Coiled coil</keyword>
<evidence type="ECO:0000256" key="1">
    <source>
        <dbReference type="ARBA" id="ARBA00004167"/>
    </source>
</evidence>
<dbReference type="Gene3D" id="1.20.5.3310">
    <property type="match status" value="1"/>
</dbReference>
<keyword evidence="4 9" id="KW-0812">Transmembrane</keyword>
<dbReference type="InterPro" id="IPR018448">
    <property type="entry name" value="TatB"/>
</dbReference>
<comment type="function">
    <text evidence="9">Part of the twin-arginine translocation (Tat) system that transports large folded proteins containing a characteristic twin-arginine motif in their signal peptide across membranes. Together with TatC, TatB is part of a receptor directly interacting with Tat signal peptides. TatB may form an oligomeric binding site that transiently accommodates folded Tat precursor proteins before their translocation.</text>
</comment>
<dbReference type="AlphaFoldDB" id="A0A7Y2RD34"/>
<comment type="subunit">
    <text evidence="9">The Tat system comprises two distinct complexes: a TatABC complex, containing multiple copies of TatA, TatB and TatC subunits, and a separate TatA complex, containing only TatA subunits. Substrates initially bind to the TatABC complex, which probably triggers association of the separate TatA complex to form the active translocon.</text>
</comment>
<evidence type="ECO:0000256" key="10">
    <source>
        <dbReference type="SAM" id="Coils"/>
    </source>
</evidence>
<dbReference type="Pfam" id="PF02416">
    <property type="entry name" value="TatA_B_E"/>
    <property type="match status" value="1"/>
</dbReference>
<dbReference type="Proteomes" id="UP000569202">
    <property type="component" value="Unassembled WGS sequence"/>
</dbReference>
<evidence type="ECO:0000256" key="4">
    <source>
        <dbReference type="ARBA" id="ARBA00022692"/>
    </source>
</evidence>
<evidence type="ECO:0000256" key="8">
    <source>
        <dbReference type="ARBA" id="ARBA00023136"/>
    </source>
</evidence>
<dbReference type="RefSeq" id="WP_171539671.1">
    <property type="nucleotide sequence ID" value="NZ_JABERL010000005.1"/>
</dbReference>
<evidence type="ECO:0000256" key="6">
    <source>
        <dbReference type="ARBA" id="ARBA00022989"/>
    </source>
</evidence>
<feature type="coiled-coil region" evidence="10">
    <location>
        <begin position="56"/>
        <end position="94"/>
    </location>
</feature>
<keyword evidence="2 9" id="KW-0813">Transport</keyword>
<comment type="caution">
    <text evidence="11">The sequence shown here is derived from an EMBL/GenBank/DDBJ whole genome shotgun (WGS) entry which is preliminary data.</text>
</comment>
<dbReference type="EMBL" id="JABERL010000005">
    <property type="protein sequence ID" value="NNH76467.1"/>
    <property type="molecule type" value="Genomic_DNA"/>
</dbReference>
<comment type="subcellular location">
    <subcellularLocation>
        <location evidence="9">Cell membrane</location>
        <topology evidence="9">Single-pass membrane protein</topology>
    </subcellularLocation>
    <subcellularLocation>
        <location evidence="1">Membrane</location>
        <topology evidence="1">Single-pass membrane protein</topology>
    </subcellularLocation>
</comment>
<gene>
    <name evidence="9 11" type="primary">tatB</name>
    <name evidence="11" type="ORF">HLH17_01955</name>
</gene>
<reference evidence="11 12" key="1">
    <citation type="submission" date="2020-04" db="EMBL/GenBank/DDBJ databases">
        <title>Acinetobacter Taxon 24.</title>
        <authorList>
            <person name="Nemec A."/>
            <person name="Radolfova-Krizova L."/>
            <person name="Higgins P.G."/>
            <person name="Spanelova P."/>
        </authorList>
    </citation>
    <scope>NUCLEOTIDE SEQUENCE [LARGE SCALE GENOMIC DNA]</scope>
    <source>
        <strain evidence="11 12">ANC 5380</strain>
    </source>
</reference>